<protein>
    <submittedName>
        <fullName evidence="2">Uncharacterized protein</fullName>
    </submittedName>
</protein>
<reference evidence="2" key="1">
    <citation type="submission" date="2019-12" db="UniProtKB">
        <authorList>
            <consortium name="WormBaseParasite"/>
        </authorList>
    </citation>
    <scope>IDENTIFICATION</scope>
</reference>
<dbReference type="WBParaSite" id="TMUE_1000002763.1">
    <property type="protein sequence ID" value="TMUE_1000002763.1"/>
    <property type="gene ID" value="WBGene00289463"/>
</dbReference>
<organism evidence="1 2">
    <name type="scientific">Trichuris muris</name>
    <name type="common">Mouse whipworm</name>
    <dbReference type="NCBI Taxonomy" id="70415"/>
    <lineage>
        <taxon>Eukaryota</taxon>
        <taxon>Metazoa</taxon>
        <taxon>Ecdysozoa</taxon>
        <taxon>Nematoda</taxon>
        <taxon>Enoplea</taxon>
        <taxon>Dorylaimia</taxon>
        <taxon>Trichinellida</taxon>
        <taxon>Trichuridae</taxon>
        <taxon>Trichuris</taxon>
    </lineage>
</organism>
<keyword evidence="1" id="KW-1185">Reference proteome</keyword>
<proteinExistence type="predicted"/>
<dbReference type="AlphaFoldDB" id="A0A5S6Q6F5"/>
<sequence length="154" mass="17943">MGKISIICCFILKLSKLQGDDLNFIKTKSVIGAFASKLLFFKHNLTSGEFYNFPNLCESRFTKTSSDSSKISFLWRSQIGSKTLSLGLRMQKYNCRKLLELQANEELKSKFKLGYRTFWLQRDISRFYPSLWSVRRCRLINEEDKQIVNRGDSG</sequence>
<evidence type="ECO:0000313" key="2">
    <source>
        <dbReference type="WBParaSite" id="TMUE_1000002763.1"/>
    </source>
</evidence>
<name>A0A5S6Q6F5_TRIMR</name>
<dbReference type="Proteomes" id="UP000046395">
    <property type="component" value="Unassembled WGS sequence"/>
</dbReference>
<evidence type="ECO:0000313" key="1">
    <source>
        <dbReference type="Proteomes" id="UP000046395"/>
    </source>
</evidence>
<accession>A0A5S6Q6F5</accession>